<dbReference type="Pfam" id="PF00271">
    <property type="entry name" value="Helicase_C"/>
    <property type="match status" value="1"/>
</dbReference>
<keyword evidence="4" id="KW-0378">Hydrolase</keyword>
<protein>
    <submittedName>
        <fullName evidence="4">DEAD/DEAH box helicase</fullName>
        <ecNumber evidence="4">3.6.4.-</ecNumber>
    </submittedName>
</protein>
<evidence type="ECO:0000313" key="3">
    <source>
        <dbReference type="EMBL" id="WOO40396.1"/>
    </source>
</evidence>
<dbReference type="SMART" id="SM00490">
    <property type="entry name" value="HELICc"/>
    <property type="match status" value="1"/>
</dbReference>
<dbReference type="AlphaFoldDB" id="A0AAQ3L6Y4"/>
<dbReference type="InterPro" id="IPR006935">
    <property type="entry name" value="Helicase/UvrB_N"/>
</dbReference>
<dbReference type="EMBL" id="CP136920">
    <property type="protein sequence ID" value="WOO40396.1"/>
    <property type="molecule type" value="Genomic_DNA"/>
</dbReference>
<dbReference type="GO" id="GO:0005829">
    <property type="term" value="C:cytosol"/>
    <property type="evidence" value="ECO:0007669"/>
    <property type="project" value="TreeGrafter"/>
</dbReference>
<dbReference type="InterPro" id="IPR027417">
    <property type="entry name" value="P-loop_NTPase"/>
</dbReference>
<evidence type="ECO:0000259" key="2">
    <source>
        <dbReference type="PROSITE" id="PS51194"/>
    </source>
</evidence>
<dbReference type="KEGG" id="puo:RZN69_17880"/>
<dbReference type="RefSeq" id="WP_317832626.1">
    <property type="nucleotide sequence ID" value="NZ_CP136920.1"/>
</dbReference>
<dbReference type="PROSITE" id="PS51194">
    <property type="entry name" value="HELICASE_CTER"/>
    <property type="match status" value="1"/>
</dbReference>
<dbReference type="GO" id="GO:0004386">
    <property type="term" value="F:helicase activity"/>
    <property type="evidence" value="ECO:0007669"/>
    <property type="project" value="UniProtKB-KW"/>
</dbReference>
<dbReference type="CDD" id="cd18799">
    <property type="entry name" value="SF2_C_EcoAI-like"/>
    <property type="match status" value="1"/>
</dbReference>
<keyword evidence="4" id="KW-0067">ATP-binding</keyword>
<dbReference type="InterPro" id="IPR050742">
    <property type="entry name" value="Helicase_Restrict-Modif_Enz"/>
</dbReference>
<gene>
    <name evidence="3" type="ORF">RZN69_17390</name>
    <name evidence="4" type="ORF">RZN69_17635</name>
    <name evidence="5" type="ORF">RZN69_17880</name>
</gene>
<proteinExistence type="predicted"/>
<dbReference type="PROSITE" id="PS51192">
    <property type="entry name" value="HELICASE_ATP_BIND_1"/>
    <property type="match status" value="1"/>
</dbReference>
<evidence type="ECO:0000313" key="5">
    <source>
        <dbReference type="EMBL" id="WOO40494.1"/>
    </source>
</evidence>
<dbReference type="GO" id="GO:0016787">
    <property type="term" value="F:hydrolase activity"/>
    <property type="evidence" value="ECO:0007669"/>
    <property type="project" value="UniProtKB-KW"/>
</dbReference>
<feature type="domain" description="Helicase C-terminal" evidence="2">
    <location>
        <begin position="213"/>
        <end position="366"/>
    </location>
</feature>
<dbReference type="InterPro" id="IPR014001">
    <property type="entry name" value="Helicase_ATP-bd"/>
</dbReference>
<dbReference type="EMBL" id="CP136920">
    <property type="protein sequence ID" value="WOO40445.1"/>
    <property type="molecule type" value="Genomic_DNA"/>
</dbReference>
<evidence type="ECO:0000313" key="6">
    <source>
        <dbReference type="Proteomes" id="UP001304300"/>
    </source>
</evidence>
<dbReference type="GO" id="GO:0005524">
    <property type="term" value="F:ATP binding"/>
    <property type="evidence" value="ECO:0007669"/>
    <property type="project" value="InterPro"/>
</dbReference>
<evidence type="ECO:0000259" key="1">
    <source>
        <dbReference type="PROSITE" id="PS51192"/>
    </source>
</evidence>
<evidence type="ECO:0000313" key="4">
    <source>
        <dbReference type="EMBL" id="WOO40445.1"/>
    </source>
</evidence>
<dbReference type="Proteomes" id="UP001304300">
    <property type="component" value="Chromosome"/>
</dbReference>
<dbReference type="InterPro" id="IPR001650">
    <property type="entry name" value="Helicase_C-like"/>
</dbReference>
<keyword evidence="4" id="KW-0347">Helicase</keyword>
<organism evidence="4 6">
    <name type="scientific">Rubellicoccus peritrichatus</name>
    <dbReference type="NCBI Taxonomy" id="3080537"/>
    <lineage>
        <taxon>Bacteria</taxon>
        <taxon>Pseudomonadati</taxon>
        <taxon>Verrucomicrobiota</taxon>
        <taxon>Opitutia</taxon>
        <taxon>Puniceicoccales</taxon>
        <taxon>Cerasicoccaceae</taxon>
        <taxon>Rubellicoccus</taxon>
    </lineage>
</organism>
<feature type="domain" description="Helicase ATP-binding" evidence="1">
    <location>
        <begin position="16"/>
        <end position="169"/>
    </location>
</feature>
<dbReference type="SMART" id="SM00487">
    <property type="entry name" value="DEXDc"/>
    <property type="match status" value="1"/>
</dbReference>
<name>A0AAQ3L6Y4_9BACT</name>
<dbReference type="Gene3D" id="3.40.50.300">
    <property type="entry name" value="P-loop containing nucleotide triphosphate hydrolases"/>
    <property type="match status" value="2"/>
</dbReference>
<dbReference type="KEGG" id="puo:RZN69_17635"/>
<accession>A0AAQ3L6Y4</accession>
<dbReference type="CDD" id="cd18032">
    <property type="entry name" value="DEXHc_RE_I_III_res"/>
    <property type="match status" value="1"/>
</dbReference>
<dbReference type="Pfam" id="PF04851">
    <property type="entry name" value="ResIII"/>
    <property type="match status" value="1"/>
</dbReference>
<dbReference type="EMBL" id="CP136920">
    <property type="protein sequence ID" value="WOO40494.1"/>
    <property type="molecule type" value="Genomic_DNA"/>
</dbReference>
<dbReference type="SUPFAM" id="SSF52540">
    <property type="entry name" value="P-loop containing nucleoside triphosphate hydrolases"/>
    <property type="match status" value="1"/>
</dbReference>
<dbReference type="EC" id="3.6.4.-" evidence="4"/>
<dbReference type="GO" id="GO:0003677">
    <property type="term" value="F:DNA binding"/>
    <property type="evidence" value="ECO:0007669"/>
    <property type="project" value="InterPro"/>
</dbReference>
<keyword evidence="6" id="KW-1185">Reference proteome</keyword>
<keyword evidence="4" id="KW-0547">Nucleotide-binding</keyword>
<reference evidence="4 6" key="1">
    <citation type="submission" date="2023-10" db="EMBL/GenBank/DDBJ databases">
        <title>Rubellicoccus peritrichatus gen. nov., sp. nov., isolated from an algae of coral reef tank.</title>
        <authorList>
            <person name="Luo J."/>
        </authorList>
    </citation>
    <scope>NUCLEOTIDE SEQUENCE [LARGE SCALE GENOMIC DNA]</scope>
    <source>
        <strain evidence="4 6">CR14</strain>
    </source>
</reference>
<sequence>MELRPYQSEAKQAIREEWSKGVKRTLLVLPTGCGKTIVFCKLIEDQVSQGDRCLILAHRGELLSQAADKMRKATGLECAVEKAEDSAEDSFYRVTVGSVQTLMRQKRLDRFSSDHYQVIIVDEAHHVLADSYQRIFDHFPNAKVLGVTATPDRGDMRNLGQFFDSLAFDYTLPKAIKEGYLAPIKALTIPLKLDLTGVSMQSGDFKLSEVSSALDPFLEQIADEMVEHCKGRKTVVFLPLVATSQKMRSLLETRGFRAAEVNGSSKDRDEVLQDFEHGKYDILCNSMLLTEGWDCPSVDCIVCLRPTKVRSLYCQIVGRGTRILEDKDHLLLLDFLWHSEKHELCRPAYLIAESEEVARKATKNLEGAAGAAFDLEEAIEKAEADCVSDREEALAKRLAEMRNRKRKLVDPLQFEMSIESEDLANYVPAFGWEMAPPSAAQRSSLERLGIMPDEIENAGKAKKILDRLDKRRAEGLTTPKQIRCLERYGFKHVGTWAFDDAKKLIDRVAANRWRVPPGITPCEFNPHMINQ</sequence>
<dbReference type="KEGG" id="puo:RZN69_17390"/>
<dbReference type="PANTHER" id="PTHR47396:SF1">
    <property type="entry name" value="ATP-DEPENDENT HELICASE IRC3-RELATED"/>
    <property type="match status" value="1"/>
</dbReference>
<dbReference type="PANTHER" id="PTHR47396">
    <property type="entry name" value="TYPE I RESTRICTION ENZYME ECOKI R PROTEIN"/>
    <property type="match status" value="1"/>
</dbReference>